<dbReference type="OrthoDB" id="5191717at2"/>
<keyword evidence="1" id="KW-1133">Transmembrane helix</keyword>
<dbReference type="AlphaFoldDB" id="A0A543B3A1"/>
<evidence type="ECO:0000313" key="2">
    <source>
        <dbReference type="EMBL" id="TQL79250.1"/>
    </source>
</evidence>
<name>A0A543B3A1_9ACTN</name>
<evidence type="ECO:0008006" key="4">
    <source>
        <dbReference type="Google" id="ProtNLM"/>
    </source>
</evidence>
<keyword evidence="1" id="KW-0812">Transmembrane</keyword>
<comment type="caution">
    <text evidence="2">The sequence shown here is derived from an EMBL/GenBank/DDBJ whole genome shotgun (WGS) entry which is preliminary data.</text>
</comment>
<protein>
    <recommendedName>
        <fullName evidence="4">PH (Pleckstrin Homology) domain-containing protein</fullName>
    </recommendedName>
</protein>
<gene>
    <name evidence="2" type="ORF">FB566_4851</name>
</gene>
<evidence type="ECO:0000313" key="3">
    <source>
        <dbReference type="Proteomes" id="UP000317043"/>
    </source>
</evidence>
<feature type="transmembrane region" description="Helical" evidence="1">
    <location>
        <begin position="46"/>
        <end position="67"/>
    </location>
</feature>
<dbReference type="Proteomes" id="UP000317043">
    <property type="component" value="Unassembled WGS sequence"/>
</dbReference>
<keyword evidence="3" id="KW-1185">Reference proteome</keyword>
<reference evidence="2 3" key="1">
    <citation type="submission" date="2019-06" db="EMBL/GenBank/DDBJ databases">
        <title>Sequencing the genomes of 1000 actinobacteria strains.</title>
        <authorList>
            <person name="Klenk H.-P."/>
        </authorList>
    </citation>
    <scope>NUCLEOTIDE SEQUENCE [LARGE SCALE GENOMIC DNA]</scope>
    <source>
        <strain evidence="2 3">DSM 45928</strain>
    </source>
</reference>
<dbReference type="InParanoid" id="A0A543B3A1"/>
<dbReference type="RefSeq" id="WP_142044411.1">
    <property type="nucleotide sequence ID" value="NZ_JBHTGS010000002.1"/>
</dbReference>
<evidence type="ECO:0000256" key="1">
    <source>
        <dbReference type="SAM" id="Phobius"/>
    </source>
</evidence>
<sequence>MPGALPIRYRLTPRQTLVRALRIGLIAAVVSIPLTVALLLHDDMRWLELVVPLLVWATVTLVALPLIRRGGIILDEVGIRPSNPSSRRQQASWHLIVEVRAERRAARTVPVVYLRSGRTWRLRVPYNGMLLGTDPRFDEKLCVIRNMWDTYRSWQQPPGLVDESYSNTSVER</sequence>
<proteinExistence type="predicted"/>
<accession>A0A543B3A1</accession>
<keyword evidence="1" id="KW-0472">Membrane</keyword>
<organism evidence="2 3">
    <name type="scientific">Stackebrandtia endophytica</name>
    <dbReference type="NCBI Taxonomy" id="1496996"/>
    <lineage>
        <taxon>Bacteria</taxon>
        <taxon>Bacillati</taxon>
        <taxon>Actinomycetota</taxon>
        <taxon>Actinomycetes</taxon>
        <taxon>Glycomycetales</taxon>
        <taxon>Glycomycetaceae</taxon>
        <taxon>Stackebrandtia</taxon>
    </lineage>
</organism>
<feature type="transmembrane region" description="Helical" evidence="1">
    <location>
        <begin position="20"/>
        <end position="40"/>
    </location>
</feature>
<dbReference type="EMBL" id="VFOW01000001">
    <property type="protein sequence ID" value="TQL79250.1"/>
    <property type="molecule type" value="Genomic_DNA"/>
</dbReference>